<feature type="domain" description="Gcp-like" evidence="1">
    <location>
        <begin position="61"/>
        <end position="207"/>
    </location>
</feature>
<dbReference type="NCBIfam" id="TIGR03725">
    <property type="entry name" value="T6A_YeaZ"/>
    <property type="match status" value="1"/>
</dbReference>
<dbReference type="Pfam" id="PF00814">
    <property type="entry name" value="TsaD"/>
    <property type="match status" value="1"/>
</dbReference>
<evidence type="ECO:0000313" key="3">
    <source>
        <dbReference type="Proteomes" id="UP000639051"/>
    </source>
</evidence>
<dbReference type="Proteomes" id="UP000639051">
    <property type="component" value="Unassembled WGS sequence"/>
</dbReference>
<reference evidence="2 3" key="1">
    <citation type="submission" date="2021-01" db="EMBL/GenBank/DDBJ databases">
        <title>Genome public.</title>
        <authorList>
            <person name="Liu C."/>
            <person name="Sun Q."/>
        </authorList>
    </citation>
    <scope>NUCLEOTIDE SEQUENCE [LARGE SCALE GENOMIC DNA]</scope>
    <source>
        <strain evidence="2 3">JC656</strain>
    </source>
</reference>
<dbReference type="PANTHER" id="PTHR11735">
    <property type="entry name" value="TRNA N6-ADENOSINE THREONYLCARBAMOYLTRANSFERASE"/>
    <property type="match status" value="1"/>
</dbReference>
<organism evidence="2 3">
    <name type="scientific">Sinomonas cellulolyticus</name>
    <dbReference type="NCBI Taxonomy" id="2801916"/>
    <lineage>
        <taxon>Bacteria</taxon>
        <taxon>Bacillati</taxon>
        <taxon>Actinomycetota</taxon>
        <taxon>Actinomycetes</taxon>
        <taxon>Micrococcales</taxon>
        <taxon>Micrococcaceae</taxon>
        <taxon>Sinomonas</taxon>
    </lineage>
</organism>
<dbReference type="InterPro" id="IPR000905">
    <property type="entry name" value="Gcp-like_dom"/>
</dbReference>
<dbReference type="EMBL" id="JAERRC010000012">
    <property type="protein sequence ID" value="MBL0704726.1"/>
    <property type="molecule type" value="Genomic_DNA"/>
</dbReference>
<keyword evidence="3" id="KW-1185">Reference proteome</keyword>
<dbReference type="InterPro" id="IPR022496">
    <property type="entry name" value="T6A_TsaB"/>
</dbReference>
<dbReference type="SUPFAM" id="SSF53067">
    <property type="entry name" value="Actin-like ATPase domain"/>
    <property type="match status" value="2"/>
</dbReference>
<proteinExistence type="predicted"/>
<dbReference type="RefSeq" id="WP_189693130.1">
    <property type="nucleotide sequence ID" value="NZ_BNCM01000004.1"/>
</dbReference>
<protein>
    <submittedName>
        <fullName evidence="2">tRNA (Adenosine(37)-N6)-threonylcarbamoyltransferase complex dimerization subunit type 1 TsaB</fullName>
    </submittedName>
</protein>
<dbReference type="Gene3D" id="3.30.420.40">
    <property type="match status" value="2"/>
</dbReference>
<name>A0ABS1K354_9MICC</name>
<accession>A0ABS1K354</accession>
<dbReference type="PANTHER" id="PTHR11735:SF11">
    <property type="entry name" value="TRNA THREONYLCARBAMOYLADENOSINE BIOSYNTHESIS PROTEIN TSAB"/>
    <property type="match status" value="1"/>
</dbReference>
<gene>
    <name evidence="2" type="primary">tsaB</name>
    <name evidence="2" type="ORF">JJE72_04290</name>
</gene>
<comment type="caution">
    <text evidence="2">The sequence shown here is derived from an EMBL/GenBank/DDBJ whole genome shotgun (WGS) entry which is preliminary data.</text>
</comment>
<dbReference type="InterPro" id="IPR043129">
    <property type="entry name" value="ATPase_NBD"/>
</dbReference>
<evidence type="ECO:0000259" key="1">
    <source>
        <dbReference type="Pfam" id="PF00814"/>
    </source>
</evidence>
<evidence type="ECO:0000313" key="2">
    <source>
        <dbReference type="EMBL" id="MBL0704726.1"/>
    </source>
</evidence>
<sequence>MILLAIDTSAIASAALIRSHAAEPGAAGASGASGASGSAGAPGAPDASGAAVLAAFATEDTRSHAEVLAPGIQALLAEQGIGPGGIDRIVVGVGPGPFTGLRSGIVTARALAFAWGVPLDGLMSLDALAWDVVSAETPQPSAHPAPEFVAAIDARRKELYWARYTSDATLLDGPHVTRPVDLPGLPVYGAGAGLYPEQLADAGATVAEGFETAQPTAASLGLAAAARLAAGGTLLDTTPLYLRESDAQVPGPRKKAL</sequence>